<evidence type="ECO:0000256" key="4">
    <source>
        <dbReference type="ARBA" id="ARBA00023163"/>
    </source>
</evidence>
<dbReference type="InterPro" id="IPR036390">
    <property type="entry name" value="WH_DNA-bd_sf"/>
</dbReference>
<dbReference type="Gene3D" id="1.10.10.10">
    <property type="entry name" value="Winged helix-like DNA-binding domain superfamily/Winged helix DNA-binding domain"/>
    <property type="match status" value="1"/>
</dbReference>
<evidence type="ECO:0000256" key="1">
    <source>
        <dbReference type="ARBA" id="ARBA00009437"/>
    </source>
</evidence>
<dbReference type="HOGENOM" id="CLU_039613_6_1_4"/>
<keyword evidence="3" id="KW-0238">DNA-binding</keyword>
<keyword evidence="2" id="KW-0805">Transcription regulation</keyword>
<evidence type="ECO:0000313" key="6">
    <source>
        <dbReference type="EMBL" id="BAG45618.1"/>
    </source>
</evidence>
<dbReference type="SUPFAM" id="SSF53850">
    <property type="entry name" value="Periplasmic binding protein-like II"/>
    <property type="match status" value="1"/>
</dbReference>
<dbReference type="SUPFAM" id="SSF46785">
    <property type="entry name" value="Winged helix' DNA-binding domain"/>
    <property type="match status" value="1"/>
</dbReference>
<comment type="similarity">
    <text evidence="1">Belongs to the LysR transcriptional regulatory family.</text>
</comment>
<dbReference type="InterPro" id="IPR000847">
    <property type="entry name" value="LysR_HTH_N"/>
</dbReference>
<organism evidence="6 7">
    <name type="scientific">Burkholderia multivorans (strain ATCC 17616 / 249)</name>
    <dbReference type="NCBI Taxonomy" id="395019"/>
    <lineage>
        <taxon>Bacteria</taxon>
        <taxon>Pseudomonadati</taxon>
        <taxon>Pseudomonadota</taxon>
        <taxon>Betaproteobacteria</taxon>
        <taxon>Burkholderiales</taxon>
        <taxon>Burkholderiaceae</taxon>
        <taxon>Burkholderia</taxon>
        <taxon>Burkholderia cepacia complex</taxon>
    </lineage>
</organism>
<dbReference type="PANTHER" id="PTHR30126">
    <property type="entry name" value="HTH-TYPE TRANSCRIPTIONAL REGULATOR"/>
    <property type="match status" value="1"/>
</dbReference>
<dbReference type="CDD" id="cd05466">
    <property type="entry name" value="PBP2_LTTR_substrate"/>
    <property type="match status" value="1"/>
</dbReference>
<dbReference type="STRING" id="395019.BMULJ_03755"/>
<dbReference type="Pfam" id="PF00126">
    <property type="entry name" value="HTH_1"/>
    <property type="match status" value="1"/>
</dbReference>
<dbReference type="PRINTS" id="PR00039">
    <property type="entry name" value="HTHLYSR"/>
</dbReference>
<name>A0A0H3KTT7_BURM1</name>
<sequence length="307" mass="33484">MNTRFLETFVWLATLKSFRLTADKLHATQGAVSSRIASLEQDLGVRLFDRGSKEVTLTRDGSKALKYAERILSLAEEMRSDLGDPDRVSGIVRIGVIESIVHSWLSGLITRLGREFPNLTIELTSDTSLKLREQFLAGLLDIILQTDVLAVEHVSNVELGKLSMSWVSSPSLGLSGEALEDTDLAAFPIVSFSRGSGPHRSLENYFRNVPSGPPKINCVTSVAAIIKLTVDGFGIAVLPRAIIRPELENGQLALLNVSRDFPDLELVGSYRAGVDSLLIERIASMSQETAREFARKSGRDVATFGAS</sequence>
<evidence type="ECO:0000256" key="3">
    <source>
        <dbReference type="ARBA" id="ARBA00023125"/>
    </source>
</evidence>
<evidence type="ECO:0000313" key="7">
    <source>
        <dbReference type="Proteomes" id="UP000008815"/>
    </source>
</evidence>
<dbReference type="KEGG" id="bmu:Bmul_4763"/>
<dbReference type="RefSeq" id="WP_011881639.1">
    <property type="nucleotide sequence ID" value="NC_010086.1"/>
</dbReference>
<dbReference type="Pfam" id="PF03466">
    <property type="entry name" value="LysR_substrate"/>
    <property type="match status" value="1"/>
</dbReference>
<dbReference type="AlphaFoldDB" id="A0A0H3KTT7"/>
<gene>
    <name evidence="6" type="ordered locus">BMULJ_03755</name>
</gene>
<reference evidence="6 7" key="1">
    <citation type="submission" date="2007-04" db="EMBL/GenBank/DDBJ databases">
        <title>Complete genome sequence of Burkholderia multivorans ATCC 17616.</title>
        <authorList>
            <person name="Ohtsubo Y."/>
            <person name="Yamashita A."/>
            <person name="Kurokawa K."/>
            <person name="Takami H."/>
            <person name="Yuhara S."/>
            <person name="Nishiyama E."/>
            <person name="Endo R."/>
            <person name="Miyazaki R."/>
            <person name="Ono A."/>
            <person name="Yano K."/>
            <person name="Ito M."/>
            <person name="Sota M."/>
            <person name="Yuji N."/>
            <person name="Hattori M."/>
            <person name="Tsuda M."/>
        </authorList>
    </citation>
    <scope>NUCLEOTIDE SEQUENCE [LARGE SCALE GENOMIC DNA]</scope>
    <source>
        <strain evidence="7">ATCC 17616 / 249</strain>
    </source>
</reference>
<dbReference type="EMBL" id="AP009386">
    <property type="protein sequence ID" value="BAG45618.1"/>
    <property type="molecule type" value="Genomic_DNA"/>
</dbReference>
<evidence type="ECO:0000256" key="2">
    <source>
        <dbReference type="ARBA" id="ARBA00023015"/>
    </source>
</evidence>
<proteinExistence type="inferred from homology"/>
<dbReference type="GO" id="GO:0003700">
    <property type="term" value="F:DNA-binding transcription factor activity"/>
    <property type="evidence" value="ECO:0007669"/>
    <property type="project" value="InterPro"/>
</dbReference>
<evidence type="ECO:0000259" key="5">
    <source>
        <dbReference type="PROSITE" id="PS50931"/>
    </source>
</evidence>
<dbReference type="Proteomes" id="UP000008815">
    <property type="component" value="Chromosome 2"/>
</dbReference>
<dbReference type="InterPro" id="IPR036388">
    <property type="entry name" value="WH-like_DNA-bd_sf"/>
</dbReference>
<dbReference type="KEGG" id="bmj:BMULJ_03755"/>
<dbReference type="Gene3D" id="3.40.190.10">
    <property type="entry name" value="Periplasmic binding protein-like II"/>
    <property type="match status" value="2"/>
</dbReference>
<dbReference type="FunFam" id="1.10.10.10:FF:000001">
    <property type="entry name" value="LysR family transcriptional regulator"/>
    <property type="match status" value="1"/>
</dbReference>
<dbReference type="eggNOG" id="COG0583">
    <property type="taxonomic scope" value="Bacteria"/>
</dbReference>
<dbReference type="InterPro" id="IPR005119">
    <property type="entry name" value="LysR_subst-bd"/>
</dbReference>
<feature type="domain" description="HTH lysR-type" evidence="5">
    <location>
        <begin position="1"/>
        <end position="58"/>
    </location>
</feature>
<dbReference type="PANTHER" id="PTHR30126:SF77">
    <property type="entry name" value="TRANSCRIPTIONAL REGULATORY PROTEIN"/>
    <property type="match status" value="1"/>
</dbReference>
<keyword evidence="7" id="KW-1185">Reference proteome</keyword>
<accession>A0A0H3KTT7</accession>
<dbReference type="GO" id="GO:0000976">
    <property type="term" value="F:transcription cis-regulatory region binding"/>
    <property type="evidence" value="ECO:0007669"/>
    <property type="project" value="TreeGrafter"/>
</dbReference>
<keyword evidence="4" id="KW-0804">Transcription</keyword>
<protein>
    <submittedName>
        <fullName evidence="6">LysR family transcriptional regulator</fullName>
    </submittedName>
</protein>
<dbReference type="PROSITE" id="PS50931">
    <property type="entry name" value="HTH_LYSR"/>
    <property type="match status" value="1"/>
</dbReference>